<dbReference type="CDD" id="cd00757">
    <property type="entry name" value="ThiF_MoeB_HesA_family"/>
    <property type="match status" value="1"/>
</dbReference>
<dbReference type="OrthoDB" id="9804286at2"/>
<dbReference type="GO" id="GO:0004792">
    <property type="term" value="F:thiosulfate-cyanide sulfurtransferase activity"/>
    <property type="evidence" value="ECO:0007669"/>
    <property type="project" value="TreeGrafter"/>
</dbReference>
<dbReference type="Pfam" id="PF00899">
    <property type="entry name" value="ThiF"/>
    <property type="match status" value="1"/>
</dbReference>
<dbReference type="NCBIfam" id="NF004281">
    <property type="entry name" value="PRK05690.1"/>
    <property type="match status" value="1"/>
</dbReference>
<evidence type="ECO:0000259" key="2">
    <source>
        <dbReference type="Pfam" id="PF00899"/>
    </source>
</evidence>
<evidence type="ECO:0000313" key="3">
    <source>
        <dbReference type="EMBL" id="SMX48081.1"/>
    </source>
</evidence>
<dbReference type="GO" id="GO:0008641">
    <property type="term" value="F:ubiquitin-like modifier activating enzyme activity"/>
    <property type="evidence" value="ECO:0007669"/>
    <property type="project" value="InterPro"/>
</dbReference>
<evidence type="ECO:0000313" key="4">
    <source>
        <dbReference type="Proteomes" id="UP000207598"/>
    </source>
</evidence>
<feature type="domain" description="THIF-type NAD/FAD binding fold" evidence="2">
    <location>
        <begin position="9"/>
        <end position="245"/>
    </location>
</feature>
<dbReference type="EMBL" id="FXYF01000012">
    <property type="protein sequence ID" value="SMX48081.1"/>
    <property type="molecule type" value="Genomic_DNA"/>
</dbReference>
<dbReference type="PANTHER" id="PTHR10953">
    <property type="entry name" value="UBIQUITIN-ACTIVATING ENZYME E1"/>
    <property type="match status" value="1"/>
</dbReference>
<dbReference type="AlphaFoldDB" id="A0A238KZT3"/>
<evidence type="ECO:0000256" key="1">
    <source>
        <dbReference type="ARBA" id="ARBA00009919"/>
    </source>
</evidence>
<dbReference type="GO" id="GO:0005829">
    <property type="term" value="C:cytosol"/>
    <property type="evidence" value="ECO:0007669"/>
    <property type="project" value="TreeGrafter"/>
</dbReference>
<keyword evidence="3" id="KW-0808">Transferase</keyword>
<keyword evidence="4" id="KW-1185">Reference proteome</keyword>
<sequence>MDDQQLLRYSRHILLNELDIPGQERILAGHVLVIGAGGLGSPVATYLAGAGVGHLTICDGDEVDLTNLQRQILHREPRIGMNKAQSAVVALAEINPDCKVTAVPHYVGPDTLSDLVAAADVVVDACDNLPTRHTVNRACVRHLKPLVSGAAIRFAGQLGVFDPRLDSCPCYACFMPENTPMPEERCAAMGVFAPLTGTIGTMQAAEVLHLLISGTSGATGRLLLYDALATEWQAIDIPRNPACPVCATRGPGSA</sequence>
<dbReference type="GO" id="GO:0016779">
    <property type="term" value="F:nucleotidyltransferase activity"/>
    <property type="evidence" value="ECO:0007669"/>
    <property type="project" value="UniProtKB-KW"/>
</dbReference>
<organism evidence="3 4">
    <name type="scientific">Maliponia aquimaris</name>
    <dbReference type="NCBI Taxonomy" id="1673631"/>
    <lineage>
        <taxon>Bacteria</taxon>
        <taxon>Pseudomonadati</taxon>
        <taxon>Pseudomonadota</taxon>
        <taxon>Alphaproteobacteria</taxon>
        <taxon>Rhodobacterales</taxon>
        <taxon>Paracoccaceae</taxon>
        <taxon>Maliponia</taxon>
    </lineage>
</organism>
<dbReference type="FunFam" id="3.40.50.720:FF:000080">
    <property type="entry name" value="Thiazole biosynthesis adenylyltransferase ThiF"/>
    <property type="match status" value="1"/>
</dbReference>
<accession>A0A238KZT3</accession>
<dbReference type="InterPro" id="IPR000594">
    <property type="entry name" value="ThiF_NAD_FAD-bd"/>
</dbReference>
<dbReference type="Proteomes" id="UP000207598">
    <property type="component" value="Unassembled WGS sequence"/>
</dbReference>
<dbReference type="PANTHER" id="PTHR10953:SF240">
    <property type="entry name" value="SULFUR CARRIER PROTEIN THIS ADENYLYLTRANSFERASE"/>
    <property type="match status" value="1"/>
</dbReference>
<dbReference type="SUPFAM" id="SSF69572">
    <property type="entry name" value="Activating enzymes of the ubiquitin-like proteins"/>
    <property type="match status" value="1"/>
</dbReference>
<dbReference type="InterPro" id="IPR035985">
    <property type="entry name" value="Ubiquitin-activating_enz"/>
</dbReference>
<name>A0A238KZT3_9RHOB</name>
<protein>
    <submittedName>
        <fullName evidence="3">Sulfur carrier protein ThiS adenylyltransferase</fullName>
        <ecNumber evidence="3">2.7.7.73</ecNumber>
    </submittedName>
</protein>
<dbReference type="GO" id="GO:0008146">
    <property type="term" value="F:sulfotransferase activity"/>
    <property type="evidence" value="ECO:0007669"/>
    <property type="project" value="TreeGrafter"/>
</dbReference>
<dbReference type="RefSeq" id="WP_094022621.1">
    <property type="nucleotide sequence ID" value="NZ_FXYF01000012.1"/>
</dbReference>
<dbReference type="EC" id="2.7.7.73" evidence="3"/>
<dbReference type="InterPro" id="IPR045886">
    <property type="entry name" value="ThiF/MoeB/HesA"/>
</dbReference>
<proteinExistence type="inferred from homology"/>
<keyword evidence="3" id="KW-0548">Nucleotidyltransferase</keyword>
<comment type="similarity">
    <text evidence="1">Belongs to the HesA/MoeB/ThiF family.</text>
</comment>
<dbReference type="Gene3D" id="3.40.50.720">
    <property type="entry name" value="NAD(P)-binding Rossmann-like Domain"/>
    <property type="match status" value="1"/>
</dbReference>
<reference evidence="3 4" key="1">
    <citation type="submission" date="2017-05" db="EMBL/GenBank/DDBJ databases">
        <authorList>
            <person name="Song R."/>
            <person name="Chenine A.L."/>
            <person name="Ruprecht R.M."/>
        </authorList>
    </citation>
    <scope>NUCLEOTIDE SEQUENCE [LARGE SCALE GENOMIC DNA]</scope>
    <source>
        <strain evidence="3 4">CECT 8898</strain>
    </source>
</reference>
<gene>
    <name evidence="3" type="primary">thiF</name>
    <name evidence="3" type="ORF">MAA8898_03853</name>
</gene>